<name>A0ABW4CLS4_9LACO</name>
<feature type="transmembrane region" description="Helical" evidence="1">
    <location>
        <begin position="209"/>
        <end position="229"/>
    </location>
</feature>
<accession>A0ABW4CLS4</accession>
<feature type="transmembrane region" description="Helical" evidence="1">
    <location>
        <begin position="48"/>
        <end position="67"/>
    </location>
</feature>
<keyword evidence="1" id="KW-0812">Transmembrane</keyword>
<protein>
    <submittedName>
        <fullName evidence="2">DUF368 domain-containing protein</fullName>
    </submittedName>
</protein>
<keyword evidence="3" id="KW-1185">Reference proteome</keyword>
<dbReference type="Pfam" id="PF04018">
    <property type="entry name" value="VCA0040-like"/>
    <property type="match status" value="1"/>
</dbReference>
<feature type="transmembrane region" description="Helical" evidence="1">
    <location>
        <begin position="267"/>
        <end position="290"/>
    </location>
</feature>
<dbReference type="PANTHER" id="PTHR37308">
    <property type="entry name" value="INTEGRAL MEMBRANE PROTEIN"/>
    <property type="match status" value="1"/>
</dbReference>
<reference evidence="3" key="1">
    <citation type="journal article" date="2019" name="Int. J. Syst. Evol. Microbiol.">
        <title>The Global Catalogue of Microorganisms (GCM) 10K type strain sequencing project: providing services to taxonomists for standard genome sequencing and annotation.</title>
        <authorList>
            <consortium name="The Broad Institute Genomics Platform"/>
            <consortium name="The Broad Institute Genome Sequencing Center for Infectious Disease"/>
            <person name="Wu L."/>
            <person name="Ma J."/>
        </authorList>
    </citation>
    <scope>NUCLEOTIDE SEQUENCE [LARGE SCALE GENOMIC DNA]</scope>
    <source>
        <strain evidence="3">CCM 8947</strain>
    </source>
</reference>
<evidence type="ECO:0000256" key="1">
    <source>
        <dbReference type="SAM" id="Phobius"/>
    </source>
</evidence>
<feature type="transmembrane region" description="Helical" evidence="1">
    <location>
        <begin position="109"/>
        <end position="129"/>
    </location>
</feature>
<proteinExistence type="predicted"/>
<evidence type="ECO:0000313" key="2">
    <source>
        <dbReference type="EMBL" id="MFD1431312.1"/>
    </source>
</evidence>
<organism evidence="2 3">
    <name type="scientific">Lacticaseibacillus yichunensis</name>
    <dbReference type="NCBI Taxonomy" id="2486015"/>
    <lineage>
        <taxon>Bacteria</taxon>
        <taxon>Bacillati</taxon>
        <taxon>Bacillota</taxon>
        <taxon>Bacilli</taxon>
        <taxon>Lactobacillales</taxon>
        <taxon>Lactobacillaceae</taxon>
        <taxon>Lacticaseibacillus</taxon>
    </lineage>
</organism>
<dbReference type="EMBL" id="JBHTOG010000003">
    <property type="protein sequence ID" value="MFD1431312.1"/>
    <property type="molecule type" value="Genomic_DNA"/>
</dbReference>
<dbReference type="RefSeq" id="WP_125696576.1">
    <property type="nucleotide sequence ID" value="NZ_JBHTOG010000003.1"/>
</dbReference>
<dbReference type="Proteomes" id="UP001597192">
    <property type="component" value="Unassembled WGS sequence"/>
</dbReference>
<sequence length="294" mass="31029">MLNFIKGILIGVALVIPGLSGSIFAVVVGLYDQLIEAVSDLRRDPRRHLLFLLPIAAGAVLGVLLSTKLTLVVTARWPLASYAFFIGLMLGAAPFIRRKLTLVRWRPQYLLLTVLGFGVIYGLAQLGGASSTELVTIARLSSVQDAGMMAFAGLFSVSLMAIPGVSGAIMLMVINQYGTVYNAVSQLGDAARALLRGNWGAMGTALQSSALLIPFVVGALIGLLAIAKLMRWLLTRFEGQVYYAVCGVVLAAVVILVQTGLTPHWPSGWLAPVALCLISAGVGVAATLVLDKPE</sequence>
<feature type="transmembrane region" description="Helical" evidence="1">
    <location>
        <begin position="241"/>
        <end position="261"/>
    </location>
</feature>
<keyword evidence="1" id="KW-0472">Membrane</keyword>
<dbReference type="InterPro" id="IPR007163">
    <property type="entry name" value="VCA0040-like"/>
</dbReference>
<comment type="caution">
    <text evidence="2">The sequence shown here is derived from an EMBL/GenBank/DDBJ whole genome shotgun (WGS) entry which is preliminary data.</text>
</comment>
<feature type="transmembrane region" description="Helical" evidence="1">
    <location>
        <begin position="150"/>
        <end position="174"/>
    </location>
</feature>
<dbReference type="PANTHER" id="PTHR37308:SF1">
    <property type="entry name" value="POLYPRENYL-PHOSPHATE TRANSPORTER"/>
    <property type="match status" value="1"/>
</dbReference>
<evidence type="ECO:0000313" key="3">
    <source>
        <dbReference type="Proteomes" id="UP001597192"/>
    </source>
</evidence>
<feature type="transmembrane region" description="Helical" evidence="1">
    <location>
        <begin position="7"/>
        <end position="28"/>
    </location>
</feature>
<keyword evidence="1" id="KW-1133">Transmembrane helix</keyword>
<feature type="transmembrane region" description="Helical" evidence="1">
    <location>
        <begin position="79"/>
        <end position="97"/>
    </location>
</feature>
<gene>
    <name evidence="2" type="ORF">ACFQ47_01135</name>
</gene>